<comment type="subcellular location">
    <subcellularLocation>
        <location evidence="1">Cell membrane</location>
        <topology evidence="1">Peripheral membrane protein</topology>
    </subcellularLocation>
</comment>
<comment type="function">
    <text evidence="10">Probably part of an ABC transporter complex. Responsible for energy coupling to the transport system.</text>
</comment>
<dbReference type="PROSITE" id="PS50893">
    <property type="entry name" value="ABC_TRANSPORTER_2"/>
    <property type="match status" value="2"/>
</dbReference>
<evidence type="ECO:0000256" key="5">
    <source>
        <dbReference type="ARBA" id="ARBA00022737"/>
    </source>
</evidence>
<evidence type="ECO:0000256" key="1">
    <source>
        <dbReference type="ARBA" id="ARBA00004202"/>
    </source>
</evidence>
<evidence type="ECO:0000256" key="4">
    <source>
        <dbReference type="ARBA" id="ARBA00022475"/>
    </source>
</evidence>
<sequence>MSKIINVDIKKFSYSKETILKDITFSVNKGEFIVITGLSGCGKTSLLRLLNGLIPALYDGNIIGQISILDKSISDYKAGEIAKYVGNVFQNPNDQFFSKDVENEVALIGENMGMERNLLRRQVQNSLQEIGISDLKTRKVRELSGGQKQKVAIASTLVFDSEIILLDEPSANLDYTSTNELGRILKHLKGCGKTIIIVEHRLSYLFQLIDRMIVLKEGKIEGIFSSKDLTSDLEQKNELRSFNNNNLKSVMEYPDDNQMIRIEDVYISNKGYSLKEPVNFTLNSGECIALIGDNGIGKTTLAKQLSGIIPLKKGKTSYSRSIKERLYDVAISLQNCSNMFFCETVEKELIPKDKIKDGKYLEEVKRYLLEMDLWNKRMLNPHDLSGGEKQRLAVIIALLKNSKLVILDEPTAGLDYRRMKLVADAIGEKIKNTPVILITHDIELMFKVCNTAYLLSKNGNKKMIIRGNEDKILDFLKKGK</sequence>
<dbReference type="EMBL" id="AEPW01000095">
    <property type="protein sequence ID" value="EFU75666.1"/>
    <property type="molecule type" value="Genomic_DNA"/>
</dbReference>
<evidence type="ECO:0000256" key="10">
    <source>
        <dbReference type="ARBA" id="ARBA00025157"/>
    </source>
</evidence>
<dbReference type="InterPro" id="IPR027417">
    <property type="entry name" value="P-loop_NTPase"/>
</dbReference>
<dbReference type="GO" id="GO:0043190">
    <property type="term" value="C:ATP-binding cassette (ABC) transporter complex"/>
    <property type="evidence" value="ECO:0007669"/>
    <property type="project" value="TreeGrafter"/>
</dbReference>
<keyword evidence="8" id="KW-1278">Translocase</keyword>
<evidence type="ECO:0000313" key="12">
    <source>
        <dbReference type="EMBL" id="EFU75666.1"/>
    </source>
</evidence>
<dbReference type="SUPFAM" id="SSF52540">
    <property type="entry name" value="P-loop containing nucleoside triphosphate hydrolases"/>
    <property type="match status" value="2"/>
</dbReference>
<feature type="domain" description="ABC transporter" evidence="11">
    <location>
        <begin position="260"/>
        <end position="476"/>
    </location>
</feature>
<accession>E6LR74</accession>
<evidence type="ECO:0000259" key="11">
    <source>
        <dbReference type="PROSITE" id="PS50893"/>
    </source>
</evidence>
<evidence type="ECO:0000256" key="6">
    <source>
        <dbReference type="ARBA" id="ARBA00022741"/>
    </source>
</evidence>
<evidence type="ECO:0000313" key="13">
    <source>
        <dbReference type="Proteomes" id="UP000003434"/>
    </source>
</evidence>
<dbReference type="Proteomes" id="UP000003434">
    <property type="component" value="Unassembled WGS sequence"/>
</dbReference>
<gene>
    <name evidence="12" type="ORF">HMPREF0381_2459</name>
</gene>
<evidence type="ECO:0000256" key="8">
    <source>
        <dbReference type="ARBA" id="ARBA00022967"/>
    </source>
</evidence>
<dbReference type="InterPro" id="IPR050095">
    <property type="entry name" value="ECF_ABC_transporter_ATP-bd"/>
</dbReference>
<name>E6LR74_9FIRM</name>
<keyword evidence="4" id="KW-1003">Cell membrane</keyword>
<dbReference type="InterPro" id="IPR003593">
    <property type="entry name" value="AAA+_ATPase"/>
</dbReference>
<dbReference type="GO" id="GO:0016887">
    <property type="term" value="F:ATP hydrolysis activity"/>
    <property type="evidence" value="ECO:0007669"/>
    <property type="project" value="InterPro"/>
</dbReference>
<evidence type="ECO:0000256" key="2">
    <source>
        <dbReference type="ARBA" id="ARBA00005417"/>
    </source>
</evidence>
<protein>
    <submittedName>
        <fullName evidence="12">ABC transporter, ATP-binding protein</fullName>
    </submittedName>
</protein>
<dbReference type="Pfam" id="PF00005">
    <property type="entry name" value="ABC_tran"/>
    <property type="match status" value="2"/>
</dbReference>
<organism evidence="12 13">
    <name type="scientific">Lachnoanaerobaculum saburreum DSM 3986</name>
    <dbReference type="NCBI Taxonomy" id="887325"/>
    <lineage>
        <taxon>Bacteria</taxon>
        <taxon>Bacillati</taxon>
        <taxon>Bacillota</taxon>
        <taxon>Clostridia</taxon>
        <taxon>Lachnospirales</taxon>
        <taxon>Lachnospiraceae</taxon>
        <taxon>Lachnoanaerobaculum</taxon>
    </lineage>
</organism>
<keyword evidence="7 12" id="KW-0067">ATP-binding</keyword>
<comment type="similarity">
    <text evidence="2">Belongs to the ABC transporter superfamily.</text>
</comment>
<keyword evidence="9" id="KW-0472">Membrane</keyword>
<dbReference type="RefSeq" id="WP_008752220.1">
    <property type="nucleotide sequence ID" value="NZ_GL622296.1"/>
</dbReference>
<dbReference type="AlphaFoldDB" id="E6LR74"/>
<dbReference type="InterPro" id="IPR015856">
    <property type="entry name" value="ABC_transpr_CbiO/EcfA_su"/>
</dbReference>
<keyword evidence="3" id="KW-0813">Transport</keyword>
<reference evidence="12 13" key="1">
    <citation type="submission" date="2010-12" db="EMBL/GenBank/DDBJ databases">
        <authorList>
            <person name="Muzny D."/>
            <person name="Qin X."/>
            <person name="Deng J."/>
            <person name="Jiang H."/>
            <person name="Liu Y."/>
            <person name="Qu J."/>
            <person name="Song X.-Z."/>
            <person name="Zhang L."/>
            <person name="Thornton R."/>
            <person name="Coyle M."/>
            <person name="Francisco L."/>
            <person name="Jackson L."/>
            <person name="Javaid M."/>
            <person name="Korchina V."/>
            <person name="Kovar C."/>
            <person name="Mata R."/>
            <person name="Mathew T."/>
            <person name="Ngo R."/>
            <person name="Nguyen L."/>
            <person name="Nguyen N."/>
            <person name="Okwuonu G."/>
            <person name="Ongeri F."/>
            <person name="Pham C."/>
            <person name="Simmons D."/>
            <person name="Wilczek-Boney K."/>
            <person name="Hale W."/>
            <person name="Jakkamsetti A."/>
            <person name="Pham P."/>
            <person name="Ruth R."/>
            <person name="San Lucas F."/>
            <person name="Warren J."/>
            <person name="Zhang J."/>
            <person name="Zhao Z."/>
            <person name="Zhou C."/>
            <person name="Zhu D."/>
            <person name="Lee S."/>
            <person name="Bess C."/>
            <person name="Blankenburg K."/>
            <person name="Forbes L."/>
            <person name="Fu Q."/>
            <person name="Gubbala S."/>
            <person name="Hirani K."/>
            <person name="Jayaseelan J.C."/>
            <person name="Lara F."/>
            <person name="Munidasa M."/>
            <person name="Palculict T."/>
            <person name="Patil S."/>
            <person name="Pu L.-L."/>
            <person name="Saada N."/>
            <person name="Tang L."/>
            <person name="Weissenberger G."/>
            <person name="Zhu Y."/>
            <person name="Hemphill L."/>
            <person name="Shang Y."/>
            <person name="Youmans B."/>
            <person name="Ayvaz T."/>
            <person name="Ross M."/>
            <person name="Santibanez J."/>
            <person name="Aqrawi P."/>
            <person name="Gross S."/>
            <person name="Joshi V."/>
            <person name="Fowler G."/>
            <person name="Nazareth L."/>
            <person name="Reid J."/>
            <person name="Worley K."/>
            <person name="Petrosino J."/>
            <person name="Highlander S."/>
            <person name="Gibbs R."/>
        </authorList>
    </citation>
    <scope>NUCLEOTIDE SEQUENCE [LARGE SCALE GENOMIC DNA]</scope>
    <source>
        <strain evidence="12 13">DSM 3986</strain>
    </source>
</reference>
<dbReference type="PANTHER" id="PTHR43553">
    <property type="entry name" value="HEAVY METAL TRANSPORTER"/>
    <property type="match status" value="1"/>
</dbReference>
<dbReference type="SMART" id="SM00382">
    <property type="entry name" value="AAA"/>
    <property type="match status" value="2"/>
</dbReference>
<dbReference type="InterPro" id="IPR017871">
    <property type="entry name" value="ABC_transporter-like_CS"/>
</dbReference>
<dbReference type="Gene3D" id="3.40.50.300">
    <property type="entry name" value="P-loop containing nucleotide triphosphate hydrolases"/>
    <property type="match status" value="2"/>
</dbReference>
<feature type="domain" description="ABC transporter" evidence="11">
    <location>
        <begin position="4"/>
        <end position="242"/>
    </location>
</feature>
<dbReference type="GO" id="GO:0042626">
    <property type="term" value="F:ATPase-coupled transmembrane transporter activity"/>
    <property type="evidence" value="ECO:0007669"/>
    <property type="project" value="TreeGrafter"/>
</dbReference>
<proteinExistence type="inferred from homology"/>
<dbReference type="CDD" id="cd03225">
    <property type="entry name" value="ABC_cobalt_CbiO_domain1"/>
    <property type="match status" value="1"/>
</dbReference>
<keyword evidence="5" id="KW-0677">Repeat</keyword>
<evidence type="ECO:0000256" key="3">
    <source>
        <dbReference type="ARBA" id="ARBA00022448"/>
    </source>
</evidence>
<evidence type="ECO:0000256" key="7">
    <source>
        <dbReference type="ARBA" id="ARBA00022840"/>
    </source>
</evidence>
<dbReference type="GO" id="GO:0005524">
    <property type="term" value="F:ATP binding"/>
    <property type="evidence" value="ECO:0007669"/>
    <property type="project" value="UniProtKB-KW"/>
</dbReference>
<keyword evidence="6" id="KW-0547">Nucleotide-binding</keyword>
<comment type="caution">
    <text evidence="12">The sequence shown here is derived from an EMBL/GenBank/DDBJ whole genome shotgun (WGS) entry which is preliminary data.</text>
</comment>
<dbReference type="PANTHER" id="PTHR43553:SF23">
    <property type="entry name" value="ABC TRANSPORTER ATP-BINDING COMPONENT"/>
    <property type="match status" value="1"/>
</dbReference>
<dbReference type="HOGENOM" id="CLU_000604_86_7_9"/>
<dbReference type="PROSITE" id="PS00211">
    <property type="entry name" value="ABC_TRANSPORTER_1"/>
    <property type="match status" value="2"/>
</dbReference>
<evidence type="ECO:0000256" key="9">
    <source>
        <dbReference type="ARBA" id="ARBA00023136"/>
    </source>
</evidence>
<dbReference type="eggNOG" id="COG1122">
    <property type="taxonomic scope" value="Bacteria"/>
</dbReference>
<dbReference type="InterPro" id="IPR003439">
    <property type="entry name" value="ABC_transporter-like_ATP-bd"/>
</dbReference>